<dbReference type="GO" id="GO:0071770">
    <property type="term" value="P:DIM/DIP cell wall layer assembly"/>
    <property type="evidence" value="ECO:0007669"/>
    <property type="project" value="TreeGrafter"/>
</dbReference>
<dbReference type="InterPro" id="IPR007072">
    <property type="entry name" value="RNMT_CmcI"/>
</dbReference>
<evidence type="ECO:0000313" key="3">
    <source>
        <dbReference type="EMBL" id="OLP58248.1"/>
    </source>
</evidence>
<dbReference type="Proteomes" id="UP000186364">
    <property type="component" value="Unassembled WGS sequence"/>
</dbReference>
<evidence type="ECO:0000256" key="1">
    <source>
        <dbReference type="ARBA" id="ARBA00022603"/>
    </source>
</evidence>
<comment type="caution">
    <text evidence="3">The sequence shown here is derived from an EMBL/GenBank/DDBJ whole genome shotgun (WGS) entry which is preliminary data.</text>
</comment>
<sequence>MTVKDDRQEFEAHKREMCLALGRDREALEQSTEMLVTLDKYDYAYLWSFLGLPIIQQPADVMATQEVIWATKPDVIIETGVARGGSVIMMAALLQLVGKGKVVGVDIDIRAHNRDSIESHPMAHRIELIEGPSTDAAVMDKVKVAIPEGASVMVVLDSDHSRDHVLDELRHYGPLVTEGQYLVVADTLLGQSKPSQIPTKRSKIWMPGNEPFAALNAYLTETDRFEPDAVVNGKLVLSSSPGGYLKCIKG</sequence>
<proteinExistence type="predicted"/>
<dbReference type="Pfam" id="PF04989">
    <property type="entry name" value="RMNT_CmcI"/>
    <property type="match status" value="1"/>
</dbReference>
<dbReference type="GO" id="GO:0032259">
    <property type="term" value="P:methylation"/>
    <property type="evidence" value="ECO:0007669"/>
    <property type="project" value="UniProtKB-KW"/>
</dbReference>
<dbReference type="SUPFAM" id="SSF53335">
    <property type="entry name" value="S-adenosyl-L-methionine-dependent methyltransferases"/>
    <property type="match status" value="1"/>
</dbReference>
<accession>A0A1Q9AS85</accession>
<dbReference type="PANTHER" id="PTHR40048:SF1">
    <property type="entry name" value="RHAMNOSYL O-METHYLTRANSFERASE"/>
    <property type="match status" value="1"/>
</dbReference>
<keyword evidence="1" id="KW-0489">Methyltransferase</keyword>
<gene>
    <name evidence="3" type="ORF">BJF93_06425</name>
</gene>
<evidence type="ECO:0000256" key="2">
    <source>
        <dbReference type="ARBA" id="ARBA00022679"/>
    </source>
</evidence>
<dbReference type="RefSeq" id="WP_075629453.1">
    <property type="nucleotide sequence ID" value="NZ_FOAM01000008.1"/>
</dbReference>
<dbReference type="GO" id="GO:0005886">
    <property type="term" value="C:plasma membrane"/>
    <property type="evidence" value="ECO:0007669"/>
    <property type="project" value="TreeGrafter"/>
</dbReference>
<dbReference type="GO" id="GO:0008168">
    <property type="term" value="F:methyltransferase activity"/>
    <property type="evidence" value="ECO:0007669"/>
    <property type="project" value="UniProtKB-KW"/>
</dbReference>
<dbReference type="InterPro" id="IPR029063">
    <property type="entry name" value="SAM-dependent_MTases_sf"/>
</dbReference>
<dbReference type="OrthoDB" id="189417at2"/>
<dbReference type="PANTHER" id="PTHR40048">
    <property type="entry name" value="RHAMNOSYL O-METHYLTRANSFERASE"/>
    <property type="match status" value="1"/>
</dbReference>
<evidence type="ECO:0000313" key="4">
    <source>
        <dbReference type="Proteomes" id="UP000186364"/>
    </source>
</evidence>
<dbReference type="GO" id="GO:0008610">
    <property type="term" value="P:lipid biosynthetic process"/>
    <property type="evidence" value="ECO:0007669"/>
    <property type="project" value="InterPro"/>
</dbReference>
<dbReference type="Gene3D" id="3.40.50.150">
    <property type="entry name" value="Vaccinia Virus protein VP39"/>
    <property type="match status" value="1"/>
</dbReference>
<reference evidence="3 4" key="1">
    <citation type="submission" date="2016-09" db="EMBL/GenBank/DDBJ databases">
        <title>Rhizobium sp. nov., a novel species isolated from the rice rhizosphere.</title>
        <authorList>
            <person name="Zhao J."/>
            <person name="Zhang X."/>
        </authorList>
    </citation>
    <scope>NUCLEOTIDE SEQUENCE [LARGE SCALE GENOMIC DNA]</scope>
    <source>
        <strain evidence="3 4">1.7048</strain>
    </source>
</reference>
<keyword evidence="4" id="KW-1185">Reference proteome</keyword>
<keyword evidence="2" id="KW-0808">Transferase</keyword>
<protein>
    <submittedName>
        <fullName evidence="3">Cephalosporin hydroxylase</fullName>
    </submittedName>
</protein>
<organism evidence="3 4">
    <name type="scientific">Xaviernesmea oryzae</name>
    <dbReference type="NCBI Taxonomy" id="464029"/>
    <lineage>
        <taxon>Bacteria</taxon>
        <taxon>Pseudomonadati</taxon>
        <taxon>Pseudomonadota</taxon>
        <taxon>Alphaproteobacteria</taxon>
        <taxon>Hyphomicrobiales</taxon>
        <taxon>Rhizobiaceae</taxon>
        <taxon>Rhizobium/Agrobacterium group</taxon>
        <taxon>Xaviernesmea</taxon>
    </lineage>
</organism>
<name>A0A1Q9AS85_9HYPH</name>
<dbReference type="AlphaFoldDB" id="A0A1Q9AS85"/>
<dbReference type="EMBL" id="MKIP01000058">
    <property type="protein sequence ID" value="OLP58248.1"/>
    <property type="molecule type" value="Genomic_DNA"/>
</dbReference>